<comment type="caution">
    <text evidence="1">The sequence shown here is derived from an EMBL/GenBank/DDBJ whole genome shotgun (WGS) entry which is preliminary data.</text>
</comment>
<sequence>MLSRNVPKEELKKYDIKVIRNLSVERNFQEHLYNKREPLSATATTSRSVFLQTTFQHINSVPDIQMLFLGTNKEDFLNGPAEFLR</sequence>
<dbReference type="Proteomes" id="UP000752696">
    <property type="component" value="Unassembled WGS sequence"/>
</dbReference>
<name>A0A6V7HJ46_9HYME</name>
<protein>
    <submittedName>
        <fullName evidence="1">Uncharacterized protein</fullName>
    </submittedName>
</protein>
<accession>A0A6V7HJ46</accession>
<evidence type="ECO:0000313" key="1">
    <source>
        <dbReference type="EMBL" id="CAD1480995.1"/>
    </source>
</evidence>
<gene>
    <name evidence="1" type="ORF">MHI_LOCUS975102</name>
</gene>
<proteinExistence type="predicted"/>
<organism evidence="1 2">
    <name type="scientific">Heterotrigona itama</name>
    <dbReference type="NCBI Taxonomy" id="395501"/>
    <lineage>
        <taxon>Eukaryota</taxon>
        <taxon>Metazoa</taxon>
        <taxon>Ecdysozoa</taxon>
        <taxon>Arthropoda</taxon>
        <taxon>Hexapoda</taxon>
        <taxon>Insecta</taxon>
        <taxon>Pterygota</taxon>
        <taxon>Neoptera</taxon>
        <taxon>Endopterygota</taxon>
        <taxon>Hymenoptera</taxon>
        <taxon>Apocrita</taxon>
        <taxon>Aculeata</taxon>
        <taxon>Apoidea</taxon>
        <taxon>Anthophila</taxon>
        <taxon>Apidae</taxon>
        <taxon>Heterotrigona</taxon>
    </lineage>
</organism>
<reference evidence="1" key="1">
    <citation type="submission" date="2020-07" db="EMBL/GenBank/DDBJ databases">
        <authorList>
            <person name="Nazaruddin N."/>
        </authorList>
    </citation>
    <scope>NUCLEOTIDE SEQUENCE</scope>
</reference>
<dbReference type="OrthoDB" id="269227at2759"/>
<dbReference type="AlphaFoldDB" id="A0A6V7HJ46"/>
<evidence type="ECO:0000313" key="2">
    <source>
        <dbReference type="Proteomes" id="UP000752696"/>
    </source>
</evidence>
<dbReference type="EMBL" id="CAJDYZ010013293">
    <property type="protein sequence ID" value="CAD1480995.1"/>
    <property type="molecule type" value="Genomic_DNA"/>
</dbReference>
<keyword evidence="2" id="KW-1185">Reference proteome</keyword>